<organism evidence="6 7">
    <name type="scientific">Stappia albiluteola</name>
    <dbReference type="NCBI Taxonomy" id="2758565"/>
    <lineage>
        <taxon>Bacteria</taxon>
        <taxon>Pseudomonadati</taxon>
        <taxon>Pseudomonadota</taxon>
        <taxon>Alphaproteobacteria</taxon>
        <taxon>Hyphomicrobiales</taxon>
        <taxon>Stappiaceae</taxon>
        <taxon>Stappia</taxon>
    </lineage>
</organism>
<dbReference type="Pfam" id="PF00072">
    <property type="entry name" value="Response_reg"/>
    <property type="match status" value="2"/>
</dbReference>
<dbReference type="Pfam" id="PF00990">
    <property type="entry name" value="GGDEF"/>
    <property type="match status" value="1"/>
</dbReference>
<proteinExistence type="predicted"/>
<dbReference type="InterPro" id="IPR029787">
    <property type="entry name" value="Nucleotide_cyclase"/>
</dbReference>
<feature type="domain" description="Response regulatory" evidence="4">
    <location>
        <begin position="4"/>
        <end position="119"/>
    </location>
</feature>
<name>A0A839AH05_9HYPH</name>
<comment type="caution">
    <text evidence="6">The sequence shown here is derived from an EMBL/GenBank/DDBJ whole genome shotgun (WGS) entry which is preliminary data.</text>
</comment>
<dbReference type="NCBIfam" id="TIGR00254">
    <property type="entry name" value="GGDEF"/>
    <property type="match status" value="1"/>
</dbReference>
<dbReference type="GO" id="GO:0052621">
    <property type="term" value="F:diguanylate cyclase activity"/>
    <property type="evidence" value="ECO:0007669"/>
    <property type="project" value="UniProtKB-EC"/>
</dbReference>
<evidence type="ECO:0000256" key="1">
    <source>
        <dbReference type="ARBA" id="ARBA00012528"/>
    </source>
</evidence>
<dbReference type="FunFam" id="3.30.70.270:FF:000001">
    <property type="entry name" value="Diguanylate cyclase domain protein"/>
    <property type="match status" value="1"/>
</dbReference>
<evidence type="ECO:0000313" key="7">
    <source>
        <dbReference type="Proteomes" id="UP000541109"/>
    </source>
</evidence>
<feature type="domain" description="Response regulatory" evidence="4">
    <location>
        <begin position="127"/>
        <end position="244"/>
    </location>
</feature>
<dbReference type="GO" id="GO:0000160">
    <property type="term" value="P:phosphorelay signal transduction system"/>
    <property type="evidence" value="ECO:0007669"/>
    <property type="project" value="InterPro"/>
</dbReference>
<dbReference type="PROSITE" id="PS50110">
    <property type="entry name" value="RESPONSE_REGULATORY"/>
    <property type="match status" value="2"/>
</dbReference>
<dbReference type="AlphaFoldDB" id="A0A839AH05"/>
<keyword evidence="7" id="KW-1185">Reference proteome</keyword>
<dbReference type="PANTHER" id="PTHR45138">
    <property type="entry name" value="REGULATORY COMPONENTS OF SENSORY TRANSDUCTION SYSTEM"/>
    <property type="match status" value="1"/>
</dbReference>
<evidence type="ECO:0000259" key="5">
    <source>
        <dbReference type="PROSITE" id="PS50887"/>
    </source>
</evidence>
<protein>
    <recommendedName>
        <fullName evidence="1">diguanylate cyclase</fullName>
        <ecNumber evidence="1">2.7.7.65</ecNumber>
    </recommendedName>
</protein>
<dbReference type="EMBL" id="JACFXV010000061">
    <property type="protein sequence ID" value="MBA5778318.1"/>
    <property type="molecule type" value="Genomic_DNA"/>
</dbReference>
<dbReference type="InterPro" id="IPR001789">
    <property type="entry name" value="Sig_transdc_resp-reg_receiver"/>
</dbReference>
<feature type="modified residue" description="4-aspartylphosphate" evidence="3">
    <location>
        <position position="56"/>
    </location>
</feature>
<dbReference type="SMART" id="SM00267">
    <property type="entry name" value="GGDEF"/>
    <property type="match status" value="1"/>
</dbReference>
<feature type="modified residue" description="4-aspartylphosphate" evidence="3">
    <location>
        <position position="177"/>
    </location>
</feature>
<keyword evidence="3" id="KW-0597">Phosphoprotein</keyword>
<dbReference type="PROSITE" id="PS50887">
    <property type="entry name" value="GGDEF"/>
    <property type="match status" value="1"/>
</dbReference>
<evidence type="ECO:0000313" key="6">
    <source>
        <dbReference type="EMBL" id="MBA5778318.1"/>
    </source>
</evidence>
<dbReference type="InterPro" id="IPR011006">
    <property type="entry name" value="CheY-like_superfamily"/>
</dbReference>
<dbReference type="GO" id="GO:0005886">
    <property type="term" value="C:plasma membrane"/>
    <property type="evidence" value="ECO:0007669"/>
    <property type="project" value="TreeGrafter"/>
</dbReference>
<dbReference type="CDD" id="cd01949">
    <property type="entry name" value="GGDEF"/>
    <property type="match status" value="1"/>
</dbReference>
<dbReference type="EC" id="2.7.7.65" evidence="1"/>
<gene>
    <name evidence="6" type="ORF">H2509_14405</name>
</gene>
<reference evidence="6 7" key="1">
    <citation type="submission" date="2020-07" db="EMBL/GenBank/DDBJ databases">
        <title>Stappia sp., F7233, whole genome shotgun sequencing project.</title>
        <authorList>
            <person name="Jiang S."/>
            <person name="Liu Z.W."/>
            <person name="Du Z.J."/>
        </authorList>
    </citation>
    <scope>NUCLEOTIDE SEQUENCE [LARGE SCALE GENOMIC DNA]</scope>
    <source>
        <strain evidence="6 7">F7233</strain>
    </source>
</reference>
<dbReference type="InterPro" id="IPR043128">
    <property type="entry name" value="Rev_trsase/Diguanyl_cyclase"/>
</dbReference>
<evidence type="ECO:0000259" key="4">
    <source>
        <dbReference type="PROSITE" id="PS50110"/>
    </source>
</evidence>
<dbReference type="PANTHER" id="PTHR45138:SF9">
    <property type="entry name" value="DIGUANYLATE CYCLASE DGCM-RELATED"/>
    <property type="match status" value="1"/>
</dbReference>
<evidence type="ECO:0000256" key="3">
    <source>
        <dbReference type="PROSITE-ProRule" id="PRU00169"/>
    </source>
</evidence>
<dbReference type="SUPFAM" id="SSF52172">
    <property type="entry name" value="CheY-like"/>
    <property type="match status" value="2"/>
</dbReference>
<dbReference type="InterPro" id="IPR050469">
    <property type="entry name" value="Diguanylate_Cyclase"/>
</dbReference>
<sequence length="418" mass="46264">MMTEVLLVEDAAFFERVIRRQLTDQHGFNVVSATTCAQARELLDNPDFKPAAALVDLTLPDAPNGEIVDLTIAAGLPTIVFSGRFDDELRRTVLEKGVVDYVLKESPSSLSFLTTLVQRIVANRSIDALVIDDSRADLAVIERRLKAYQLRVHVALSAKQALEMLDGIENLKLVILDHRMPNMDGFEVLKALRQRYGMHQVAVIGLSGQAGPETTARFLKSGANDFISKSSTPEEFMLRLSQNLDMLDRIELLSELAHRDPLTGLSNRRHLFADGDALYRRCRSGQKSVPVAALDIDRFKRVNDTLGHEVGDHLIRYLGQTLTELLPENAFAARLGGDEFCVILPGCPMDEAVSLLNKVRDRLALAPESDPFLKGLGQLTVSVGLSDGDEDNLQNALRVADVRLYDAKNNGRNRIVAR</sequence>
<accession>A0A839AH05</accession>
<comment type="catalytic activity">
    <reaction evidence="2">
        <text>2 GTP = 3',3'-c-di-GMP + 2 diphosphate</text>
        <dbReference type="Rhea" id="RHEA:24898"/>
        <dbReference type="ChEBI" id="CHEBI:33019"/>
        <dbReference type="ChEBI" id="CHEBI:37565"/>
        <dbReference type="ChEBI" id="CHEBI:58805"/>
        <dbReference type="EC" id="2.7.7.65"/>
    </reaction>
</comment>
<dbReference type="GO" id="GO:0043709">
    <property type="term" value="P:cell adhesion involved in single-species biofilm formation"/>
    <property type="evidence" value="ECO:0007669"/>
    <property type="project" value="TreeGrafter"/>
</dbReference>
<feature type="domain" description="GGDEF" evidence="5">
    <location>
        <begin position="287"/>
        <end position="418"/>
    </location>
</feature>
<dbReference type="SMART" id="SM00448">
    <property type="entry name" value="REC"/>
    <property type="match status" value="2"/>
</dbReference>
<evidence type="ECO:0000256" key="2">
    <source>
        <dbReference type="ARBA" id="ARBA00034247"/>
    </source>
</evidence>
<dbReference type="Gene3D" id="3.30.70.270">
    <property type="match status" value="1"/>
</dbReference>
<dbReference type="Gene3D" id="3.40.50.2300">
    <property type="match status" value="2"/>
</dbReference>
<dbReference type="Proteomes" id="UP000541109">
    <property type="component" value="Unassembled WGS sequence"/>
</dbReference>
<dbReference type="SUPFAM" id="SSF55073">
    <property type="entry name" value="Nucleotide cyclase"/>
    <property type="match status" value="1"/>
</dbReference>
<dbReference type="InterPro" id="IPR000160">
    <property type="entry name" value="GGDEF_dom"/>
</dbReference>
<dbReference type="GO" id="GO:1902201">
    <property type="term" value="P:negative regulation of bacterial-type flagellum-dependent cell motility"/>
    <property type="evidence" value="ECO:0007669"/>
    <property type="project" value="TreeGrafter"/>
</dbReference>